<organism evidence="12 13">
    <name type="scientific">Reichenbachiella carrageenanivorans</name>
    <dbReference type="NCBI Taxonomy" id="2979869"/>
    <lineage>
        <taxon>Bacteria</taxon>
        <taxon>Pseudomonadati</taxon>
        <taxon>Bacteroidota</taxon>
        <taxon>Cytophagia</taxon>
        <taxon>Cytophagales</taxon>
        <taxon>Reichenbachiellaceae</taxon>
        <taxon>Reichenbachiella</taxon>
    </lineage>
</organism>
<evidence type="ECO:0000256" key="10">
    <source>
        <dbReference type="RuleBase" id="RU361154"/>
    </source>
</evidence>
<dbReference type="InterPro" id="IPR006102">
    <property type="entry name" value="Ig-like_GH2"/>
</dbReference>
<keyword evidence="13" id="KW-1185">Reference proteome</keyword>
<evidence type="ECO:0000256" key="8">
    <source>
        <dbReference type="ARBA" id="ARBA00023295"/>
    </source>
</evidence>
<proteinExistence type="inferred from homology"/>
<dbReference type="InterPro" id="IPR050347">
    <property type="entry name" value="Bact_Beta-galactosidase"/>
</dbReference>
<dbReference type="InterPro" id="IPR032312">
    <property type="entry name" value="LacZ_4"/>
</dbReference>
<feature type="domain" description="Beta galactosidase small chain/" evidence="11">
    <location>
        <begin position="795"/>
        <end position="1065"/>
    </location>
</feature>
<dbReference type="Gene3D" id="2.70.98.10">
    <property type="match status" value="1"/>
</dbReference>
<evidence type="ECO:0000256" key="2">
    <source>
        <dbReference type="ARBA" id="ARBA00001913"/>
    </source>
</evidence>
<comment type="similarity">
    <text evidence="3 10">Belongs to the glycosyl hydrolase 2 family.</text>
</comment>
<dbReference type="SMART" id="SM01038">
    <property type="entry name" value="Bgal_small_N"/>
    <property type="match status" value="1"/>
</dbReference>
<dbReference type="InterPro" id="IPR023232">
    <property type="entry name" value="Glyco_hydro_2_AS"/>
</dbReference>
<dbReference type="PANTHER" id="PTHR46323">
    <property type="entry name" value="BETA-GALACTOSIDASE"/>
    <property type="match status" value="1"/>
</dbReference>
<evidence type="ECO:0000259" key="11">
    <source>
        <dbReference type="SMART" id="SM01038"/>
    </source>
</evidence>
<dbReference type="InterPro" id="IPR017853">
    <property type="entry name" value="GH"/>
</dbReference>
<dbReference type="PANTHER" id="PTHR46323:SF2">
    <property type="entry name" value="BETA-GALACTOSIDASE"/>
    <property type="match status" value="1"/>
</dbReference>
<dbReference type="InterPro" id="IPR011013">
    <property type="entry name" value="Gal_mutarotase_sf_dom"/>
</dbReference>
<keyword evidence="6 10" id="KW-0378">Hydrolase</keyword>
<keyword evidence="8 10" id="KW-0326">Glycosidase</keyword>
<accession>A0ABY6CZN2</accession>
<evidence type="ECO:0000256" key="4">
    <source>
        <dbReference type="ARBA" id="ARBA00011245"/>
    </source>
</evidence>
<reference evidence="12" key="1">
    <citation type="submission" date="2022-10" db="EMBL/GenBank/DDBJ databases">
        <title>Comparative genomics and taxonomic characterization of three novel marine species of genus Reichenbachiella exhibiting antioxidant and polysaccharide degradation activities.</title>
        <authorList>
            <person name="Muhammad N."/>
            <person name="Lee Y.-J."/>
            <person name="Ko J."/>
            <person name="Kim S.-G."/>
        </authorList>
    </citation>
    <scope>NUCLEOTIDE SEQUENCE</scope>
    <source>
        <strain evidence="12">Wsw4-B4</strain>
    </source>
</reference>
<dbReference type="SUPFAM" id="SSF49303">
    <property type="entry name" value="beta-Galactosidase/glucuronidase domain"/>
    <property type="match status" value="2"/>
</dbReference>
<evidence type="ECO:0000313" key="13">
    <source>
        <dbReference type="Proteomes" id="UP001062165"/>
    </source>
</evidence>
<evidence type="ECO:0000256" key="1">
    <source>
        <dbReference type="ARBA" id="ARBA00001412"/>
    </source>
</evidence>
<dbReference type="InterPro" id="IPR036156">
    <property type="entry name" value="Beta-gal/glucu_dom_sf"/>
</dbReference>
<comment type="subunit">
    <text evidence="4">Monomer.</text>
</comment>
<dbReference type="SUPFAM" id="SSF49785">
    <property type="entry name" value="Galactose-binding domain-like"/>
    <property type="match status" value="1"/>
</dbReference>
<dbReference type="Pfam" id="PF02837">
    <property type="entry name" value="Glyco_hydro_2_N"/>
    <property type="match status" value="2"/>
</dbReference>
<evidence type="ECO:0000256" key="9">
    <source>
        <dbReference type="ARBA" id="ARBA00032230"/>
    </source>
</evidence>
<evidence type="ECO:0000256" key="7">
    <source>
        <dbReference type="ARBA" id="ARBA00022837"/>
    </source>
</evidence>
<evidence type="ECO:0000256" key="6">
    <source>
        <dbReference type="ARBA" id="ARBA00022801"/>
    </source>
</evidence>
<protein>
    <recommendedName>
        <fullName evidence="5 10">Beta-galactosidase</fullName>
        <ecNumber evidence="5 10">3.2.1.23</ecNumber>
    </recommendedName>
    <alternativeName>
        <fullName evidence="9 10">Lactase</fullName>
    </alternativeName>
</protein>
<dbReference type="SUPFAM" id="SSF51445">
    <property type="entry name" value="(Trans)glycosidases"/>
    <property type="match status" value="1"/>
</dbReference>
<dbReference type="Pfam" id="PF02836">
    <property type="entry name" value="Glyco_hydro_2_C"/>
    <property type="match status" value="1"/>
</dbReference>
<dbReference type="InterPro" id="IPR006104">
    <property type="entry name" value="Glyco_hydro_2_N"/>
</dbReference>
<dbReference type="Pfam" id="PF16353">
    <property type="entry name" value="LacZ_4"/>
    <property type="match status" value="1"/>
</dbReference>
<evidence type="ECO:0000256" key="5">
    <source>
        <dbReference type="ARBA" id="ARBA00012756"/>
    </source>
</evidence>
<name>A0ABY6CZN2_9BACT</name>
<dbReference type="InterPro" id="IPR008979">
    <property type="entry name" value="Galactose-bd-like_sf"/>
</dbReference>
<dbReference type="Gene3D" id="2.60.40.10">
    <property type="entry name" value="Immunoglobulins"/>
    <property type="match status" value="2"/>
</dbReference>
<dbReference type="Pfam" id="PF00703">
    <property type="entry name" value="Glyco_hydro_2"/>
    <property type="match status" value="1"/>
</dbReference>
<dbReference type="PROSITE" id="PS00608">
    <property type="entry name" value="GLYCOSYL_HYDROL_F2_2"/>
    <property type="match status" value="1"/>
</dbReference>
<dbReference type="InterPro" id="IPR014718">
    <property type="entry name" value="GH-type_carb-bd"/>
</dbReference>
<dbReference type="InterPro" id="IPR004199">
    <property type="entry name" value="B-gal_small/dom_5"/>
</dbReference>
<dbReference type="SUPFAM" id="SSF74650">
    <property type="entry name" value="Galactose mutarotase-like"/>
    <property type="match status" value="1"/>
</dbReference>
<dbReference type="RefSeq" id="WP_263051122.1">
    <property type="nucleotide sequence ID" value="NZ_CP106735.1"/>
</dbReference>
<dbReference type="PRINTS" id="PR00132">
    <property type="entry name" value="GLHYDRLASE2"/>
</dbReference>
<dbReference type="EC" id="3.2.1.23" evidence="5 10"/>
<dbReference type="InterPro" id="IPR006103">
    <property type="entry name" value="Glyco_hydro_2_cat"/>
</dbReference>
<dbReference type="InterPro" id="IPR006101">
    <property type="entry name" value="Glyco_hydro_2"/>
</dbReference>
<gene>
    <name evidence="12" type="ORF">N7E81_18670</name>
</gene>
<dbReference type="InterPro" id="IPR013783">
    <property type="entry name" value="Ig-like_fold"/>
</dbReference>
<sequence>MLLLISFVVQAQNDWENELMFEQNKLPGRVASYSYSSAADALASDREKSRMVSLNGVWQFHFVEKSEDRPLDFMDSDFKGQNWQPIEVPSNWELKGYGQPIYTNITYPFTPNILDPNLSFGWKGPMPPKPPKIYRDNPVGSYYRDFEVPSDWEDHSIILHFGGVSSAFYVWVNGEKVGYSQGSRIAAEFDVTKYLQSGKNRVAVQVFRWSDGSYLEDQDMWRLSGIHREVLLLAQPKIALNDFHVRTTFDENLEDATIAIRPKVWLGTDASELANWQLTAQLYDADKQPVLSKEMTASMKDVFEERWPPRDMPKFAFMEANIRMPRKWSVEDPYLYTLVFSVIDPAGEVAESRSQKIGFRKVAFGSKQELLINGQEVKIMGVNRHDHNPIRGKALTREDMRKDVALLKQFNFNAIRTSHYPNDPYLLELCNEYGLYVMDEANIECHHLGSYIPNMPSWSGAMMSRVYRMVERDKNHPCVISWSLGNESGTGPIFAAAANWVREFDRSRFIHYEGAQGNPHHPDYIERTTVGYESQKWPVPANPDDPEYVDVISRMYPDQNQMLNMSKSPYLNRPIIMCEYMHAMGNSVGGLGEFWDVIRSRPNLIGGFIWDMVDQGIEQTHESGMKYYAYGGDFGDMPNDRNFCINGVFAADLSPHPHAWECKYVFQPANFEVVDASKGRIRITNRFSFTNLEKYEIRWTLSANGKETQRGILPAQSIAAGSHAVVQVPFKSFKKQPSVDYWLRVSLHAKSATLWNEKGFELAKDQLLLQAKRATDDTRTNTGSVAVVDNSDGVTVSGKSFTASVSREQGYLVSYVWNGKEQLMSPLMPHFTRPVIDNDIRGESAKRLAQSRKVWNDFTKELEVKSLRVEEKQGLAVIAVAYEHSKQKATLGIEYRVYANGKIAIKMDLEADKSLPDLIRYGMTFGMPADYSQTQYYGNGPWENYIDRKRSAEIDEYALATDDLFYNYVFPQENGNHTDTRWVNFTTKSKKEGLAVVGKPLISFSAWPYAADHLAKAKHPFDLKRQGFYTVNIDLIQTGVGGTLSETYPKYILPAGAYSFEFTIGPVD</sequence>
<evidence type="ECO:0000313" key="12">
    <source>
        <dbReference type="EMBL" id="UXX79379.1"/>
    </source>
</evidence>
<evidence type="ECO:0000256" key="3">
    <source>
        <dbReference type="ARBA" id="ARBA00007401"/>
    </source>
</evidence>
<dbReference type="Gene3D" id="3.20.20.80">
    <property type="entry name" value="Glycosidases"/>
    <property type="match status" value="1"/>
</dbReference>
<comment type="cofactor">
    <cofactor evidence="2">
        <name>Ca(2+)</name>
        <dbReference type="ChEBI" id="CHEBI:29108"/>
    </cofactor>
</comment>
<dbReference type="Proteomes" id="UP001062165">
    <property type="component" value="Chromosome"/>
</dbReference>
<comment type="catalytic activity">
    <reaction evidence="1 10">
        <text>Hydrolysis of terminal non-reducing beta-D-galactose residues in beta-D-galactosides.</text>
        <dbReference type="EC" id="3.2.1.23"/>
    </reaction>
</comment>
<dbReference type="EMBL" id="CP106735">
    <property type="protein sequence ID" value="UXX79379.1"/>
    <property type="molecule type" value="Genomic_DNA"/>
</dbReference>
<dbReference type="PROSITE" id="PS00719">
    <property type="entry name" value="GLYCOSYL_HYDROL_F2_1"/>
    <property type="match status" value="1"/>
</dbReference>
<keyword evidence="7" id="KW-0106">Calcium</keyword>
<dbReference type="Pfam" id="PF02929">
    <property type="entry name" value="Bgal_small_N"/>
    <property type="match status" value="1"/>
</dbReference>
<dbReference type="InterPro" id="IPR023230">
    <property type="entry name" value="Glyco_hydro_2_CS"/>
</dbReference>
<dbReference type="Gene3D" id="2.60.120.260">
    <property type="entry name" value="Galactose-binding domain-like"/>
    <property type="match status" value="1"/>
</dbReference>